<dbReference type="EMBL" id="BSFH01000072">
    <property type="protein sequence ID" value="GLK65219.1"/>
    <property type="molecule type" value="Genomic_DNA"/>
</dbReference>
<protein>
    <recommendedName>
        <fullName evidence="1">Transposase IS66 central domain-containing protein</fullName>
    </recommendedName>
</protein>
<dbReference type="InterPro" id="IPR004291">
    <property type="entry name" value="Transposase_IS66_central"/>
</dbReference>
<organism evidence="2 3">
    <name type="scientific">Paracoccus kondratievae</name>
    <dbReference type="NCBI Taxonomy" id="135740"/>
    <lineage>
        <taxon>Bacteria</taxon>
        <taxon>Pseudomonadati</taxon>
        <taxon>Pseudomonadota</taxon>
        <taxon>Alphaproteobacteria</taxon>
        <taxon>Rhodobacterales</taxon>
        <taxon>Paracoccaceae</taxon>
        <taxon>Paracoccus</taxon>
    </lineage>
</organism>
<accession>A0AAD3RV10</accession>
<dbReference type="Pfam" id="PF03050">
    <property type="entry name" value="DDE_Tnp_IS66"/>
    <property type="match status" value="1"/>
</dbReference>
<evidence type="ECO:0000313" key="2">
    <source>
        <dbReference type="EMBL" id="GLK65219.1"/>
    </source>
</evidence>
<evidence type="ECO:0000313" key="3">
    <source>
        <dbReference type="Proteomes" id="UP001143349"/>
    </source>
</evidence>
<sequence>MTGGGVAHKPAPLRSALCWSHARRKFFELADIKVVARNGAHKSKRVAEEFSPIALDAVKRMDFVFETERDLTGLSAEARQRHVAPMINDLHDWMRSERALRGIALGRKAWLPASLPRGGERAAFMYALIVTANMNDVDP</sequence>
<reference evidence="2" key="1">
    <citation type="journal article" date="2014" name="Int. J. Syst. Evol. Microbiol.">
        <title>Complete genome sequence of Corynebacterium casei LMG S-19264T (=DSM 44701T), isolated from a smear-ripened cheese.</title>
        <authorList>
            <consortium name="US DOE Joint Genome Institute (JGI-PGF)"/>
            <person name="Walter F."/>
            <person name="Albersmeier A."/>
            <person name="Kalinowski J."/>
            <person name="Ruckert C."/>
        </authorList>
    </citation>
    <scope>NUCLEOTIDE SEQUENCE</scope>
    <source>
        <strain evidence="2">VKM B-2222</strain>
    </source>
</reference>
<evidence type="ECO:0000259" key="1">
    <source>
        <dbReference type="Pfam" id="PF03050"/>
    </source>
</evidence>
<proteinExistence type="predicted"/>
<dbReference type="Proteomes" id="UP001143349">
    <property type="component" value="Unassembled WGS sequence"/>
</dbReference>
<dbReference type="PANTHER" id="PTHR33678:SF1">
    <property type="entry name" value="BLL1576 PROTEIN"/>
    <property type="match status" value="1"/>
</dbReference>
<dbReference type="AlphaFoldDB" id="A0AAD3RV10"/>
<gene>
    <name evidence="2" type="ORF">GCM10017635_26930</name>
</gene>
<comment type="caution">
    <text evidence="2">The sequence shown here is derived from an EMBL/GenBank/DDBJ whole genome shotgun (WGS) entry which is preliminary data.</text>
</comment>
<keyword evidence="3" id="KW-1185">Reference proteome</keyword>
<dbReference type="PANTHER" id="PTHR33678">
    <property type="entry name" value="BLL1576 PROTEIN"/>
    <property type="match status" value="1"/>
</dbReference>
<dbReference type="InterPro" id="IPR052344">
    <property type="entry name" value="Transposase-related"/>
</dbReference>
<reference evidence="2" key="2">
    <citation type="submission" date="2023-01" db="EMBL/GenBank/DDBJ databases">
        <authorList>
            <person name="Sun Q."/>
            <person name="Evtushenko L."/>
        </authorList>
    </citation>
    <scope>NUCLEOTIDE SEQUENCE</scope>
    <source>
        <strain evidence="2">VKM B-2222</strain>
    </source>
</reference>
<feature type="domain" description="Transposase IS66 central" evidence="1">
    <location>
        <begin position="11"/>
        <end position="95"/>
    </location>
</feature>
<name>A0AAD3RV10_9RHOB</name>